<dbReference type="GO" id="GO:0043565">
    <property type="term" value="F:sequence-specific DNA binding"/>
    <property type="evidence" value="ECO:0007669"/>
    <property type="project" value="InterPro"/>
</dbReference>
<evidence type="ECO:0000256" key="5">
    <source>
        <dbReference type="ARBA" id="ARBA00023015"/>
    </source>
</evidence>
<dbReference type="CDD" id="cd17536">
    <property type="entry name" value="REC_YesN-like"/>
    <property type="match status" value="1"/>
</dbReference>
<dbReference type="PRINTS" id="PR00032">
    <property type="entry name" value="HTHARAC"/>
</dbReference>
<protein>
    <recommendedName>
        <fullName evidence="13">DNA-binding response regulator</fullName>
    </recommendedName>
</protein>
<dbReference type="PANTHER" id="PTHR42713">
    <property type="entry name" value="HISTIDINE KINASE-RELATED"/>
    <property type="match status" value="1"/>
</dbReference>
<dbReference type="GO" id="GO:0003700">
    <property type="term" value="F:DNA-binding transcription factor activity"/>
    <property type="evidence" value="ECO:0007669"/>
    <property type="project" value="InterPro"/>
</dbReference>
<comment type="caution">
    <text evidence="11">The sequence shown here is derived from an EMBL/GenBank/DDBJ whole genome shotgun (WGS) entry which is preliminary data.</text>
</comment>
<organism evidence="11 12">
    <name type="scientific">Paenibacillus oryzisoli</name>
    <dbReference type="NCBI Taxonomy" id="1850517"/>
    <lineage>
        <taxon>Bacteria</taxon>
        <taxon>Bacillati</taxon>
        <taxon>Bacillota</taxon>
        <taxon>Bacilli</taxon>
        <taxon>Bacillales</taxon>
        <taxon>Paenibacillaceae</taxon>
        <taxon>Paenibacillus</taxon>
    </lineage>
</organism>
<evidence type="ECO:0000313" key="12">
    <source>
        <dbReference type="Proteomes" id="UP000078454"/>
    </source>
</evidence>
<keyword evidence="4" id="KW-0902">Two-component regulatory system</keyword>
<dbReference type="SUPFAM" id="SSF52172">
    <property type="entry name" value="CheY-like"/>
    <property type="match status" value="1"/>
</dbReference>
<dbReference type="EMBL" id="LYPB01000060">
    <property type="protein sequence ID" value="OAS19048.1"/>
    <property type="molecule type" value="Genomic_DNA"/>
</dbReference>
<dbReference type="Gene3D" id="1.10.10.60">
    <property type="entry name" value="Homeodomain-like"/>
    <property type="match status" value="2"/>
</dbReference>
<evidence type="ECO:0000256" key="4">
    <source>
        <dbReference type="ARBA" id="ARBA00023012"/>
    </source>
</evidence>
<dbReference type="PROSITE" id="PS00041">
    <property type="entry name" value="HTH_ARAC_FAMILY_1"/>
    <property type="match status" value="1"/>
</dbReference>
<accession>A0A198ADL8</accession>
<dbReference type="STRING" id="1850517.A8708_27365"/>
<proteinExistence type="predicted"/>
<feature type="domain" description="HTH araC/xylS-type" evidence="9">
    <location>
        <begin position="421"/>
        <end position="520"/>
    </location>
</feature>
<dbReference type="PROSITE" id="PS01124">
    <property type="entry name" value="HTH_ARAC_FAMILY_2"/>
    <property type="match status" value="1"/>
</dbReference>
<evidence type="ECO:0000256" key="1">
    <source>
        <dbReference type="ARBA" id="ARBA00004496"/>
    </source>
</evidence>
<feature type="domain" description="Response regulatory" evidence="10">
    <location>
        <begin position="3"/>
        <end position="120"/>
    </location>
</feature>
<dbReference type="GO" id="GO:0000160">
    <property type="term" value="P:phosphorelay signal transduction system"/>
    <property type="evidence" value="ECO:0007669"/>
    <property type="project" value="UniProtKB-KW"/>
</dbReference>
<comment type="subcellular location">
    <subcellularLocation>
        <location evidence="1">Cytoplasm</location>
    </subcellularLocation>
</comment>
<dbReference type="Pfam" id="PF00072">
    <property type="entry name" value="Response_reg"/>
    <property type="match status" value="1"/>
</dbReference>
<dbReference type="InterPro" id="IPR051552">
    <property type="entry name" value="HptR"/>
</dbReference>
<evidence type="ECO:0000256" key="8">
    <source>
        <dbReference type="PROSITE-ProRule" id="PRU00169"/>
    </source>
</evidence>
<evidence type="ECO:0008006" key="13">
    <source>
        <dbReference type="Google" id="ProtNLM"/>
    </source>
</evidence>
<dbReference type="SMART" id="SM00448">
    <property type="entry name" value="REC"/>
    <property type="match status" value="1"/>
</dbReference>
<dbReference type="InterPro" id="IPR011006">
    <property type="entry name" value="CheY-like_superfamily"/>
</dbReference>
<evidence type="ECO:0000259" key="9">
    <source>
        <dbReference type="PROSITE" id="PS01124"/>
    </source>
</evidence>
<evidence type="ECO:0000256" key="2">
    <source>
        <dbReference type="ARBA" id="ARBA00022490"/>
    </source>
</evidence>
<reference evidence="11 12" key="1">
    <citation type="submission" date="2016-05" db="EMBL/GenBank/DDBJ databases">
        <title>Paenibacillus sp. 1ZS3-15 nov., isolated from the rhizosphere soil.</title>
        <authorList>
            <person name="Zhang X.X."/>
            <person name="Zhang J."/>
        </authorList>
    </citation>
    <scope>NUCLEOTIDE SEQUENCE [LARGE SCALE GENOMIC DNA]</scope>
    <source>
        <strain evidence="11 12">1ZS3-15</strain>
    </source>
</reference>
<dbReference type="Gene3D" id="3.40.50.2300">
    <property type="match status" value="1"/>
</dbReference>
<evidence type="ECO:0000256" key="3">
    <source>
        <dbReference type="ARBA" id="ARBA00022553"/>
    </source>
</evidence>
<sequence>MIKLIIVDDEKSTREGLAQFIPWNSLDVSRVECAGSGDEALRLAEQIRPDIILSDIKMPGMNGIEFAVLVKAILPDCKFIFLSGYADKEYLKSAIQLRAINYLEKPVNREEVKRAVSLAVRAVREEQVKNAENNAILKEKLALDMAGMRTPLPDILQRLQQMNKDISSYGNVITAIIKIDIQTEPSTDIEHNHKGLIYKAIDLVFDNPVMYHLAGFKDNQHIVIHFYGKGVSHRDFPPTIISSLKKTIEELASVKVDLFMGIGIKVDGVKQVRESYRTAALALQKQFFIGANQMVIYEDRVDNGKTYRLDAVVIKQFVDCLSECDKDKTLRFIVHMHDEIRKHTELPIKQVKDIFCSMLLELNTFATGYNIDLFEKQEQVYFWDIITSMSSLTEIQNYMVDRILVVFDNIQSKNSIGQNVFMIMQVIQEHYHDDHLTINMLAQHLFLTPTYLCMIFKKKTGKTINQYITEVRIEKAKEFLKEERVKLLEISRKVGYQSPNHFTKIFKKMTGMNPSDYRERHYL</sequence>
<evidence type="ECO:0000256" key="6">
    <source>
        <dbReference type="ARBA" id="ARBA00023125"/>
    </source>
</evidence>
<keyword evidence="3 8" id="KW-0597">Phosphoprotein</keyword>
<evidence type="ECO:0000259" key="10">
    <source>
        <dbReference type="PROSITE" id="PS50110"/>
    </source>
</evidence>
<dbReference type="InterPro" id="IPR009057">
    <property type="entry name" value="Homeodomain-like_sf"/>
</dbReference>
<gene>
    <name evidence="11" type="ORF">A8708_27365</name>
</gene>
<dbReference type="AlphaFoldDB" id="A0A198ADL8"/>
<keyword evidence="12" id="KW-1185">Reference proteome</keyword>
<name>A0A198ADL8_9BACL</name>
<dbReference type="Pfam" id="PF12833">
    <property type="entry name" value="HTH_18"/>
    <property type="match status" value="1"/>
</dbReference>
<dbReference type="InterPro" id="IPR001789">
    <property type="entry name" value="Sig_transdc_resp-reg_receiver"/>
</dbReference>
<dbReference type="PROSITE" id="PS50110">
    <property type="entry name" value="RESPONSE_REGULATORY"/>
    <property type="match status" value="1"/>
</dbReference>
<dbReference type="RefSeq" id="WP_068663931.1">
    <property type="nucleotide sequence ID" value="NZ_LYPB01000060.1"/>
</dbReference>
<dbReference type="Proteomes" id="UP000078454">
    <property type="component" value="Unassembled WGS sequence"/>
</dbReference>
<keyword evidence="7" id="KW-0804">Transcription</keyword>
<keyword evidence="6" id="KW-0238">DNA-binding</keyword>
<keyword evidence="5" id="KW-0805">Transcription regulation</keyword>
<keyword evidence="2" id="KW-0963">Cytoplasm</keyword>
<dbReference type="InterPro" id="IPR018060">
    <property type="entry name" value="HTH_AraC"/>
</dbReference>
<dbReference type="SUPFAM" id="SSF46689">
    <property type="entry name" value="Homeodomain-like"/>
    <property type="match status" value="1"/>
</dbReference>
<dbReference type="PANTHER" id="PTHR42713:SF3">
    <property type="entry name" value="TRANSCRIPTIONAL REGULATORY PROTEIN HPTR"/>
    <property type="match status" value="1"/>
</dbReference>
<dbReference type="GO" id="GO:0005737">
    <property type="term" value="C:cytoplasm"/>
    <property type="evidence" value="ECO:0007669"/>
    <property type="project" value="UniProtKB-SubCell"/>
</dbReference>
<dbReference type="SMART" id="SM00342">
    <property type="entry name" value="HTH_ARAC"/>
    <property type="match status" value="1"/>
</dbReference>
<evidence type="ECO:0000256" key="7">
    <source>
        <dbReference type="ARBA" id="ARBA00023163"/>
    </source>
</evidence>
<dbReference type="InterPro" id="IPR018062">
    <property type="entry name" value="HTH_AraC-typ_CS"/>
</dbReference>
<feature type="modified residue" description="4-aspartylphosphate" evidence="8">
    <location>
        <position position="55"/>
    </location>
</feature>
<dbReference type="InterPro" id="IPR020449">
    <property type="entry name" value="Tscrpt_reg_AraC-type_HTH"/>
</dbReference>
<evidence type="ECO:0000313" key="11">
    <source>
        <dbReference type="EMBL" id="OAS19048.1"/>
    </source>
</evidence>